<dbReference type="PANTHER" id="PTHR46033:SF16">
    <property type="entry name" value="AMINOTRANSFERASE-LIKE PLANT MOBILE DOMAIN-CONTAINING PROTEIN"/>
    <property type="match status" value="1"/>
</dbReference>
<dbReference type="GO" id="GO:0010073">
    <property type="term" value="P:meristem maintenance"/>
    <property type="evidence" value="ECO:0007669"/>
    <property type="project" value="InterPro"/>
</dbReference>
<dbReference type="InterPro" id="IPR019557">
    <property type="entry name" value="AminoTfrase-like_pln_mobile"/>
</dbReference>
<gene>
    <name evidence="3" type="ORF">Taro_045351</name>
</gene>
<protein>
    <recommendedName>
        <fullName evidence="2">Aminotransferase-like plant mobile domain-containing protein</fullName>
    </recommendedName>
</protein>
<dbReference type="OrthoDB" id="694455at2759"/>
<name>A0A843WP80_COLES</name>
<feature type="region of interest" description="Disordered" evidence="1">
    <location>
        <begin position="1004"/>
        <end position="1050"/>
    </location>
</feature>
<sequence length="1050" mass="118639">MFFNHHDDHLRGLQRREKRSLETKCEGMVEEVMWEIVGGRLLKGVTSSTVGRLGGLMVLWNPFEVEEDKEMEQLQILLPFLLDFTPQVDPGEVPGEIIPQTAEMKRDCLPMNLPPLLHLHPKGVPQHHHPASPPHCRRDHPLRKSTTTNLPHQPHTIPFTLRADCEMPRGRGGIDQGRSQVGTSMLTQVRMPQLAPRMTTHENLSSVDRGFLSCARGPLETQAPEEGQVDLNLIIKRGGYYQYLRDNGYPKHFPLDEHLFPFIQRFTLNDPDADNAAVILEREQLERAILSGRDSMMGTCTFSYLSFPPDYPTSIQFPDVEQLGFFGLVTDSVTKALTIIPAFWEVYGMPKSGFSFPGLSLLPSDSAYTSDDYSQFCLLGQILKESIPSWYDGWSVVSSHRFRLGATEWLMGVLHHYHDLLDHVGIRHAVTAALYSYPCHAGLLQALAERFNRQFNTLATAEGETSIDLWAFHRISGLPICGSLYEEVCLDDLHRDNSKGKGFYHTPYSLRYLTKVWRDLARAGKDETPSACKSSVRVSLHAWVAFFYNGPFCFYNSFAGDTTSWSDYYQLSVEQEKNVRFLPAPKNKGWNPRRLPDRTYLAAYLAYWLSTFVVPYGEDGYIRPEVLYPACALADGVKLALAPVALASIFHGLGNLTASLTPRDRAVVLPTHYLSTWADQAGLNFQHCSWGFRPIAVESPGATQYFLLGQPEAHPSFYKGWLRSVRPSVLVFRKGTDVILEPSYPNRFARNFGYDQATPLNADFPLSTRLYRGSDRHLVAANWWCYYIRRGPLLGCVLPDAERSGQVDIYYARWWFRHSNVFREQLDRIKEAEEKRLCRVDLPSLAISSAFLKQKFPAVDRSLHGSRRKKEGSQKPPTSEKHAYTGALKPLERPCVSGSKGKQTPSSANHYSWWLHLLFDCGYPANAALSSPICPEGFTNELWPHWLQHLKNSIARVGPIEFISQLDNCTRLQDLWDAVSKAGKIVRLKPHAVVLPPLFSPIPDASYVPGPPKKKSSSPRPKKRRAVRAGGASKRSARENAVEDPLPEEP</sequence>
<dbReference type="InterPro" id="IPR044824">
    <property type="entry name" value="MAIN-like"/>
</dbReference>
<dbReference type="Pfam" id="PF10536">
    <property type="entry name" value="PMD"/>
    <property type="match status" value="1"/>
</dbReference>
<feature type="compositionally biased region" description="Basic residues" evidence="1">
    <location>
        <begin position="123"/>
        <end position="143"/>
    </location>
</feature>
<dbReference type="Proteomes" id="UP000652761">
    <property type="component" value="Unassembled WGS sequence"/>
</dbReference>
<feature type="domain" description="Aminotransferase-like plant mobile" evidence="2">
    <location>
        <begin position="602"/>
        <end position="659"/>
    </location>
</feature>
<evidence type="ECO:0000259" key="2">
    <source>
        <dbReference type="Pfam" id="PF10536"/>
    </source>
</evidence>
<organism evidence="3 4">
    <name type="scientific">Colocasia esculenta</name>
    <name type="common">Wild taro</name>
    <name type="synonym">Arum esculentum</name>
    <dbReference type="NCBI Taxonomy" id="4460"/>
    <lineage>
        <taxon>Eukaryota</taxon>
        <taxon>Viridiplantae</taxon>
        <taxon>Streptophyta</taxon>
        <taxon>Embryophyta</taxon>
        <taxon>Tracheophyta</taxon>
        <taxon>Spermatophyta</taxon>
        <taxon>Magnoliopsida</taxon>
        <taxon>Liliopsida</taxon>
        <taxon>Araceae</taxon>
        <taxon>Aroideae</taxon>
        <taxon>Colocasieae</taxon>
        <taxon>Colocasia</taxon>
    </lineage>
</organism>
<reference evidence="3" key="1">
    <citation type="submission" date="2017-07" db="EMBL/GenBank/DDBJ databases">
        <title>Taro Niue Genome Assembly and Annotation.</title>
        <authorList>
            <person name="Atibalentja N."/>
            <person name="Keating K."/>
            <person name="Fields C.J."/>
        </authorList>
    </citation>
    <scope>NUCLEOTIDE SEQUENCE</scope>
    <source>
        <strain evidence="3">Niue_2</strain>
        <tissue evidence="3">Leaf</tissue>
    </source>
</reference>
<comment type="caution">
    <text evidence="3">The sequence shown here is derived from an EMBL/GenBank/DDBJ whole genome shotgun (WGS) entry which is preliminary data.</text>
</comment>
<keyword evidence="4" id="KW-1185">Reference proteome</keyword>
<accession>A0A843WP80</accession>
<feature type="compositionally biased region" description="Basic residues" evidence="1">
    <location>
        <begin position="1012"/>
        <end position="1027"/>
    </location>
</feature>
<feature type="region of interest" description="Disordered" evidence="1">
    <location>
        <begin position="123"/>
        <end position="156"/>
    </location>
</feature>
<evidence type="ECO:0000313" key="3">
    <source>
        <dbReference type="EMBL" id="MQM12432.1"/>
    </source>
</evidence>
<dbReference type="PANTHER" id="PTHR46033">
    <property type="entry name" value="PROTEIN MAIN-LIKE 2"/>
    <property type="match status" value="1"/>
</dbReference>
<feature type="non-terminal residue" evidence="3">
    <location>
        <position position="1050"/>
    </location>
</feature>
<evidence type="ECO:0000256" key="1">
    <source>
        <dbReference type="SAM" id="MobiDB-lite"/>
    </source>
</evidence>
<dbReference type="EMBL" id="NMUH01005313">
    <property type="protein sequence ID" value="MQM12432.1"/>
    <property type="molecule type" value="Genomic_DNA"/>
</dbReference>
<feature type="region of interest" description="Disordered" evidence="1">
    <location>
        <begin position="863"/>
        <end position="884"/>
    </location>
</feature>
<proteinExistence type="predicted"/>
<dbReference type="AlphaFoldDB" id="A0A843WP80"/>
<evidence type="ECO:0000313" key="4">
    <source>
        <dbReference type="Proteomes" id="UP000652761"/>
    </source>
</evidence>